<dbReference type="InterPro" id="IPR020841">
    <property type="entry name" value="PKS_Beta-ketoAc_synthase_dom"/>
</dbReference>
<evidence type="ECO:0000259" key="21">
    <source>
        <dbReference type="PROSITE" id="PS50075"/>
    </source>
</evidence>
<dbReference type="PANTHER" id="PTHR10982">
    <property type="entry name" value="MALONYL COA-ACYL CARRIER PROTEIN TRANSACYLASE"/>
    <property type="match status" value="1"/>
</dbReference>
<feature type="region of interest" description="Disordered" evidence="20">
    <location>
        <begin position="91"/>
        <end position="111"/>
    </location>
</feature>
<evidence type="ECO:0000256" key="11">
    <source>
        <dbReference type="ARBA" id="ARBA00023160"/>
    </source>
</evidence>
<evidence type="ECO:0000259" key="22">
    <source>
        <dbReference type="PROSITE" id="PS52004"/>
    </source>
</evidence>
<dbReference type="InterPro" id="IPR037143">
    <property type="entry name" value="4-PPantetheinyl_Trfase_dom_sf"/>
</dbReference>
<evidence type="ECO:0000256" key="19">
    <source>
        <dbReference type="PIRSR" id="PIRSR000454-4"/>
    </source>
</evidence>
<dbReference type="GO" id="GO:0008897">
    <property type="term" value="F:holo-[acyl-carrier-protein] synthase activity"/>
    <property type="evidence" value="ECO:0007669"/>
    <property type="project" value="InterPro"/>
</dbReference>
<dbReference type="SUPFAM" id="SSF56214">
    <property type="entry name" value="4'-phosphopantetheinyl transferase"/>
    <property type="match status" value="1"/>
</dbReference>
<dbReference type="Pfam" id="PF01648">
    <property type="entry name" value="ACPS"/>
    <property type="match status" value="1"/>
</dbReference>
<evidence type="ECO:0000256" key="3">
    <source>
        <dbReference type="ARBA" id="ARBA00022553"/>
    </source>
</evidence>
<dbReference type="Gene3D" id="3.40.50.720">
    <property type="entry name" value="NAD(P)-binding Rossmann-like Domain"/>
    <property type="match status" value="2"/>
</dbReference>
<evidence type="ECO:0000256" key="6">
    <source>
        <dbReference type="ARBA" id="ARBA00022832"/>
    </source>
</evidence>
<dbReference type="PROSITE" id="PS50075">
    <property type="entry name" value="CARRIER"/>
    <property type="match status" value="1"/>
</dbReference>
<comment type="catalytic activity">
    <reaction evidence="13">
        <text>acetyl-CoA + n malonyl-CoA + 2n NADPH + 4n H(+) = a long-chain-acyl-CoA + n CoA + n CO2 + 2n NADP(+).</text>
        <dbReference type="EC" id="2.3.1.86"/>
    </reaction>
</comment>
<evidence type="ECO:0000256" key="10">
    <source>
        <dbReference type="ARBA" id="ARBA00023098"/>
    </source>
</evidence>
<keyword evidence="9" id="KW-0560">Oxidoreductase</keyword>
<dbReference type="KEGG" id="apuu:APUU_20048A"/>
<evidence type="ECO:0000256" key="17">
    <source>
        <dbReference type="PIRSR" id="PIRSR000454-1"/>
    </source>
</evidence>
<evidence type="ECO:0000256" key="7">
    <source>
        <dbReference type="ARBA" id="ARBA00022842"/>
    </source>
</evidence>
<dbReference type="Gene3D" id="3.90.25.70">
    <property type="match status" value="1"/>
</dbReference>
<evidence type="ECO:0000313" key="23">
    <source>
        <dbReference type="EMBL" id="BCS19616.1"/>
    </source>
</evidence>
<sequence length="1616" mass="176169">MAIRTMEQAIAYELVIELLAHQFAFPVQWIETQKSLLRDRQRLVELGPAKTLLGMVQKTINKDLRSNVQLLASTQNLPELLYTYDETTEDSSIDEPVIETPQSSTVPEPVKGPEAFTVRTVPDVPLTAIRIIRALIARKLRRPASEIDASRSIKDLCGGKSTLQNELIGDLGHEFPALPDRAEDASLADLDAALGEVPLGPTSVALLQRLFSAKMPARMTIPAARARMADVWGLPLHRQTGVLVDALAAEPQSRLPSLEVAHEYWDSLTEAYGQSLGLFLHRATRTQATQSVDSKNNEPPDGNSPGVKALAHRQYEALRQYLGIPGLAAETDDSIVTELQTKLDNWTSEFSDDFLGRISPRFDHRKTRWYRDWWNSARQELFDFCQLNNAALSEELRDRFVQRADSTIVQIAQAHPVARGLVPVLTQALHLPSVVRLGALLTKAPHTVVAPAGEIQCEETPRETFGFVDFFTRWIQANVKTGVAQSNGTDLTTELLDSLAHASQEGVSFAEQTYLVTGASPGSIGYCVARRLLSGGARVIITTSREPSAAAASFKQLYDECGSRGSQLHLVPFNQASVVDCENLIEYIYGQLGLDLDAVIPFAAASQVGAEIDGLDAGNEAAFRLMLVNVLRLLGFVGTQKRRRNIRCRPTQVVLPLSPNHGILGGDGLYAESKRGLETLLHRFHSESWDEELSICGVNIGWTRSTGLMNSNDIVAETAETEGHILTFSGQEMGDLITLLLTPQWVSHCEDAPVMADFSGNLGHWRDASVHLAAARANIHQRAEIARAIAEEDEREARGRQPSKDISIQSRVSLRVGFPRLPHYDSELRPLQTKIDPELVSADAVVVVGFAELGPWGSARVRWEMESQGHLSPAGYVEMAWLMNLIRYATKQGPNSQYVGWLDAQSGQPVADSDIPQRYGDIIRSNTGIRPLPSDKREVFQEIVLEEDMPPFETTRANADALRQRHGSNVRDLGKTDGGTCRVQVQQGATIRVPKSIMAAPGVAGQLPTGWSPDNYGIPQEIVHQVDPVSLVLLCCVAEAFYSAGMSDPMEIFEYIHLSELGNFVGSSMGGVVSTRALYHDVALDQDVPSDALQETYLNTAPAWVNMLLLGAAGPIKTPVGACATALESIDSAAESIRAGQTKVCLVGGYDDLQPEESAGFARMNATVSVKGEQERGREPPEMSRPTAASRAGFIESQGCGVQLLCRGDVALAMGLPVYGIIAGSGMASDGISRSVPAPGQGIFTFARESSNRPAPLRLALSRWGLGIDDLAFASLHGTSTTANDINEPSVIQREMAHLNRTPGRPLWAICQKSITGHPKAPAAAWMLNGCLQVLDSGLVPGNRNADDIDPTLRDFDHLCFPTRNIQTKGVMAFLLNSCGFGQKEGQMVGVHPRYFLALQSRHEFEAYKTRMQKRTSRAERAYIRALTAGQIVRVQSQPPFDPATMHSILLNPSARICQDPKTGLYHVTQTPSSPFDDSSVVVQHRGIRSVTDQPSTVGLDTVTLSTFAAHENAIFLQRNYTNQERQSLQGHRDFRTAVASGWCAKEAVFKCLQTISKGAGAAMREIEIIRSQGAPSVVLHGDALLAAQKAGLDNIQLSVSYGDDCVLAVALGVRR</sequence>
<dbReference type="GO" id="GO:0005835">
    <property type="term" value="C:fatty acid synthase complex"/>
    <property type="evidence" value="ECO:0007669"/>
    <property type="project" value="InterPro"/>
</dbReference>
<gene>
    <name evidence="23" type="ORF">APUU_20048A</name>
</gene>
<dbReference type="InterPro" id="IPR018201">
    <property type="entry name" value="Ketoacyl_synth_AS"/>
</dbReference>
<dbReference type="InterPro" id="IPR009081">
    <property type="entry name" value="PP-bd_ACP"/>
</dbReference>
<feature type="domain" description="Carrier" evidence="21">
    <location>
        <begin position="123"/>
        <end position="201"/>
    </location>
</feature>
<evidence type="ECO:0000256" key="16">
    <source>
        <dbReference type="PIRNR" id="PIRNR000454"/>
    </source>
</evidence>
<evidence type="ECO:0000256" key="2">
    <source>
        <dbReference type="ARBA" id="ARBA00022450"/>
    </source>
</evidence>
<dbReference type="InterPro" id="IPR036291">
    <property type="entry name" value="NAD(P)-bd_dom_sf"/>
</dbReference>
<dbReference type="Pfam" id="PF00109">
    <property type="entry name" value="ketoacyl-synt"/>
    <property type="match status" value="1"/>
</dbReference>
<dbReference type="RefSeq" id="XP_041551810.1">
    <property type="nucleotide sequence ID" value="XM_041698646.1"/>
</dbReference>
<dbReference type="CDD" id="cd00828">
    <property type="entry name" value="elong_cond_enzymes"/>
    <property type="match status" value="1"/>
</dbReference>
<evidence type="ECO:0000256" key="20">
    <source>
        <dbReference type="SAM" id="MobiDB-lite"/>
    </source>
</evidence>
<proteinExistence type="inferred from homology"/>
<name>A0A7R8AI07_9EURO</name>
<dbReference type="Pfam" id="PF18314">
    <property type="entry name" value="FAS_I_H"/>
    <property type="match status" value="1"/>
</dbReference>
<dbReference type="PIRSF" id="PIRSF000454">
    <property type="entry name" value="FAS_yeast_alpha"/>
    <property type="match status" value="1"/>
</dbReference>
<evidence type="ECO:0000256" key="5">
    <source>
        <dbReference type="ARBA" id="ARBA00022723"/>
    </source>
</evidence>
<feature type="binding site" evidence="18">
    <location>
        <position position="1601"/>
    </location>
    <ligand>
        <name>Mg(2+)</name>
        <dbReference type="ChEBI" id="CHEBI:18420"/>
    </ligand>
</feature>
<keyword evidence="12" id="KW-0511">Multifunctional enzyme</keyword>
<evidence type="ECO:0000256" key="12">
    <source>
        <dbReference type="ARBA" id="ARBA00023268"/>
    </source>
</evidence>
<dbReference type="InterPro" id="IPR008278">
    <property type="entry name" value="4-PPantetheinyl_Trfase_dom"/>
</dbReference>
<dbReference type="InterPro" id="IPR047224">
    <property type="entry name" value="FAS_alpha_su_C"/>
</dbReference>
<keyword evidence="2 16" id="KW-0596">Phosphopantetheine</keyword>
<organism evidence="23 24">
    <name type="scientific">Aspergillus puulaauensis</name>
    <dbReference type="NCBI Taxonomy" id="1220207"/>
    <lineage>
        <taxon>Eukaryota</taxon>
        <taxon>Fungi</taxon>
        <taxon>Dikarya</taxon>
        <taxon>Ascomycota</taxon>
        <taxon>Pezizomycotina</taxon>
        <taxon>Eurotiomycetes</taxon>
        <taxon>Eurotiomycetidae</taxon>
        <taxon>Eurotiales</taxon>
        <taxon>Aspergillaceae</taxon>
        <taxon>Aspergillus</taxon>
    </lineage>
</organism>
<dbReference type="SUPFAM" id="SSF52151">
    <property type="entry name" value="FabD/lysophospholipase-like"/>
    <property type="match status" value="1"/>
</dbReference>
<dbReference type="Pfam" id="PF00106">
    <property type="entry name" value="adh_short"/>
    <property type="match status" value="1"/>
</dbReference>
<evidence type="ECO:0000256" key="13">
    <source>
        <dbReference type="ARBA" id="ARBA00048237"/>
    </source>
</evidence>
<dbReference type="InterPro" id="IPR014031">
    <property type="entry name" value="Ketoacyl_synth_C"/>
</dbReference>
<evidence type="ECO:0000256" key="15">
    <source>
        <dbReference type="ARBA" id="ARBA00049541"/>
    </source>
</evidence>
<dbReference type="EMBL" id="AP024444">
    <property type="protein sequence ID" value="BCS19616.1"/>
    <property type="molecule type" value="Genomic_DNA"/>
</dbReference>
<evidence type="ECO:0000256" key="4">
    <source>
        <dbReference type="ARBA" id="ARBA00022679"/>
    </source>
</evidence>
<keyword evidence="7 18" id="KW-0460">Magnesium</keyword>
<dbReference type="GO" id="GO:0004316">
    <property type="term" value="F:3-oxoacyl-[acyl-carrier-protein] reductase (NADPH) activity"/>
    <property type="evidence" value="ECO:0007669"/>
    <property type="project" value="UniProtKB-EC"/>
</dbReference>
<protein>
    <recommendedName>
        <fullName evidence="25">Beta-ketoacyl-[acyl-carrier-protein] synthase I</fullName>
    </recommendedName>
</protein>
<evidence type="ECO:0000256" key="1">
    <source>
        <dbReference type="ARBA" id="ARBA00007485"/>
    </source>
</evidence>
<keyword evidence="24" id="KW-1185">Reference proteome</keyword>
<reference evidence="23" key="2">
    <citation type="submission" date="2021-02" db="EMBL/GenBank/DDBJ databases">
        <title>Aspergillus puulaauensis MK2 genome sequence.</title>
        <authorList>
            <person name="Futagami T."/>
            <person name="Mori K."/>
            <person name="Kadooka C."/>
            <person name="Tanaka T."/>
        </authorList>
    </citation>
    <scope>NUCLEOTIDE SEQUENCE</scope>
    <source>
        <strain evidence="23">MK2</strain>
    </source>
</reference>
<feature type="region of interest" description="Disordered" evidence="20">
    <location>
        <begin position="287"/>
        <end position="307"/>
    </location>
</feature>
<dbReference type="PANTHER" id="PTHR10982:SF21">
    <property type="entry name" value="FATTY ACID SYNTHASE SUBUNIT BETA"/>
    <property type="match status" value="1"/>
</dbReference>
<dbReference type="PROSITE" id="PS00606">
    <property type="entry name" value="KS3_1"/>
    <property type="match status" value="1"/>
</dbReference>
<comment type="catalytic activity">
    <reaction evidence="14">
        <text>a (3R)-hydroxyacyl-[ACP] + NADP(+) = a 3-oxoacyl-[ACP] + NADPH + H(+)</text>
        <dbReference type="Rhea" id="RHEA:17397"/>
        <dbReference type="Rhea" id="RHEA-COMP:9916"/>
        <dbReference type="Rhea" id="RHEA-COMP:9945"/>
        <dbReference type="ChEBI" id="CHEBI:15378"/>
        <dbReference type="ChEBI" id="CHEBI:57783"/>
        <dbReference type="ChEBI" id="CHEBI:58349"/>
        <dbReference type="ChEBI" id="CHEBI:78776"/>
        <dbReference type="ChEBI" id="CHEBI:78827"/>
        <dbReference type="EC" id="1.1.1.100"/>
    </reaction>
</comment>
<keyword evidence="6" id="KW-0276">Fatty acid metabolism</keyword>
<dbReference type="InterPro" id="IPR040899">
    <property type="entry name" value="Fas_alpha_ACP"/>
</dbReference>
<dbReference type="SUPFAM" id="SSF53901">
    <property type="entry name" value="Thiolase-like"/>
    <property type="match status" value="2"/>
</dbReference>
<comment type="catalytic activity">
    <reaction evidence="15">
        <text>a fatty acyl-[ACP] + malonyl-[ACP] + H(+) = a 3-oxoacyl-[ACP] + holo-[ACP] + CO2</text>
        <dbReference type="Rhea" id="RHEA:22836"/>
        <dbReference type="Rhea" id="RHEA-COMP:9623"/>
        <dbReference type="Rhea" id="RHEA-COMP:9685"/>
        <dbReference type="Rhea" id="RHEA-COMP:9916"/>
        <dbReference type="Rhea" id="RHEA-COMP:14125"/>
        <dbReference type="ChEBI" id="CHEBI:15378"/>
        <dbReference type="ChEBI" id="CHEBI:16526"/>
        <dbReference type="ChEBI" id="CHEBI:64479"/>
        <dbReference type="ChEBI" id="CHEBI:78449"/>
        <dbReference type="ChEBI" id="CHEBI:78776"/>
        <dbReference type="ChEBI" id="CHEBI:138651"/>
        <dbReference type="EC" id="2.3.1.41"/>
    </reaction>
</comment>
<keyword evidence="4 16" id="KW-0808">Transferase</keyword>
<reference evidence="23" key="1">
    <citation type="submission" date="2021-01" db="EMBL/GenBank/DDBJ databases">
        <authorList>
            <consortium name="Aspergillus puulaauensis MK2 genome sequencing consortium"/>
            <person name="Kazuki M."/>
            <person name="Futagami T."/>
        </authorList>
    </citation>
    <scope>NUCLEOTIDE SEQUENCE</scope>
    <source>
        <strain evidence="23">MK2</strain>
    </source>
</reference>
<dbReference type="CDD" id="cd08950">
    <property type="entry name" value="KR_fFAS_SDR_c_like"/>
    <property type="match status" value="1"/>
</dbReference>
<dbReference type="GO" id="GO:0004315">
    <property type="term" value="F:3-oxoacyl-[acyl-carrier-protein] synthase activity"/>
    <property type="evidence" value="ECO:0007669"/>
    <property type="project" value="UniProtKB-EC"/>
</dbReference>
<dbReference type="GO" id="GO:0042759">
    <property type="term" value="P:long-chain fatty acid biosynthetic process"/>
    <property type="evidence" value="ECO:0007669"/>
    <property type="project" value="UniProtKB-UniRule"/>
</dbReference>
<dbReference type="GO" id="GO:0004312">
    <property type="term" value="F:fatty acid synthase activity"/>
    <property type="evidence" value="ECO:0007669"/>
    <property type="project" value="InterPro"/>
</dbReference>
<feature type="domain" description="Ketosynthase family 3 (KS3)" evidence="22">
    <location>
        <begin position="937"/>
        <end position="1392"/>
    </location>
</feature>
<dbReference type="Pfam" id="PF18325">
    <property type="entry name" value="Fas_alpha_ACP"/>
    <property type="match status" value="1"/>
</dbReference>
<dbReference type="InterPro" id="IPR050830">
    <property type="entry name" value="Fungal_FAS"/>
</dbReference>
<dbReference type="PROSITE" id="PS52004">
    <property type="entry name" value="KS3_2"/>
    <property type="match status" value="1"/>
</dbReference>
<dbReference type="InterPro" id="IPR014030">
    <property type="entry name" value="Ketoacyl_synth_N"/>
</dbReference>
<keyword evidence="10" id="KW-0443">Lipid metabolism</keyword>
<dbReference type="Gene3D" id="3.90.470.20">
    <property type="entry name" value="4'-phosphopantetheinyl transferase domain"/>
    <property type="match status" value="1"/>
</dbReference>
<feature type="binding site" evidence="18">
    <location>
        <position position="1501"/>
    </location>
    <ligand>
        <name>Mg(2+)</name>
        <dbReference type="ChEBI" id="CHEBI:18420"/>
    </ligand>
</feature>
<keyword evidence="3" id="KW-0597">Phosphoprotein</keyword>
<dbReference type="Pfam" id="PF02801">
    <property type="entry name" value="Ketoacyl-synt_C"/>
    <property type="match status" value="1"/>
</dbReference>
<dbReference type="OrthoDB" id="4251012at2759"/>
<evidence type="ECO:0000256" key="9">
    <source>
        <dbReference type="ARBA" id="ARBA00023002"/>
    </source>
</evidence>
<dbReference type="InterPro" id="IPR041550">
    <property type="entry name" value="FASI_helical"/>
</dbReference>
<dbReference type="GO" id="GO:0044550">
    <property type="term" value="P:secondary metabolite biosynthetic process"/>
    <property type="evidence" value="ECO:0007669"/>
    <property type="project" value="UniProtKB-ARBA"/>
</dbReference>
<dbReference type="InterPro" id="IPR004568">
    <property type="entry name" value="Ppantetheine-prot_Trfase_dom"/>
</dbReference>
<evidence type="ECO:0000256" key="8">
    <source>
        <dbReference type="ARBA" id="ARBA00022857"/>
    </source>
</evidence>
<comment type="similarity">
    <text evidence="1 16">Belongs to the thiolase-like superfamily. Fungal fatty acid synthetase subunit alpha family.</text>
</comment>
<dbReference type="Gene3D" id="3.30.70.2490">
    <property type="match status" value="1"/>
</dbReference>
<evidence type="ECO:0000256" key="14">
    <source>
        <dbReference type="ARBA" id="ARBA00048508"/>
    </source>
</evidence>
<evidence type="ECO:0008006" key="25">
    <source>
        <dbReference type="Google" id="ProtNLM"/>
    </source>
</evidence>
<keyword evidence="11" id="KW-0444">Lipid biosynthesis</keyword>
<dbReference type="Proteomes" id="UP000654913">
    <property type="component" value="Chromosome 2"/>
</dbReference>
<dbReference type="GO" id="GO:0004321">
    <property type="term" value="F:fatty-acyl-CoA synthase activity"/>
    <property type="evidence" value="ECO:0007669"/>
    <property type="project" value="UniProtKB-EC"/>
</dbReference>
<feature type="active site" description="For beta-ketoacyl synthase activity" evidence="17">
    <location>
        <position position="1123"/>
    </location>
</feature>
<dbReference type="InterPro" id="IPR016035">
    <property type="entry name" value="Acyl_Trfase/lysoPLipase"/>
</dbReference>
<dbReference type="InterPro" id="IPR026025">
    <property type="entry name" value="FAS_alpha_yeast"/>
</dbReference>
<evidence type="ECO:0000256" key="18">
    <source>
        <dbReference type="PIRSR" id="PIRSR000454-3"/>
    </source>
</evidence>
<accession>A0A7R8AI07</accession>
<dbReference type="InterPro" id="IPR016039">
    <property type="entry name" value="Thiolase-like"/>
</dbReference>
<dbReference type="SMART" id="SM00825">
    <property type="entry name" value="PKS_KS"/>
    <property type="match status" value="1"/>
</dbReference>
<dbReference type="GO" id="GO:0000287">
    <property type="term" value="F:magnesium ion binding"/>
    <property type="evidence" value="ECO:0007669"/>
    <property type="project" value="InterPro"/>
</dbReference>
<dbReference type="InterPro" id="IPR002347">
    <property type="entry name" value="SDR_fam"/>
</dbReference>
<dbReference type="Gene3D" id="3.40.47.10">
    <property type="match status" value="1"/>
</dbReference>
<keyword evidence="11" id="KW-0275">Fatty acid biosynthesis</keyword>
<dbReference type="NCBIfam" id="TIGR00556">
    <property type="entry name" value="pantethn_trn"/>
    <property type="match status" value="1"/>
</dbReference>
<feature type="modified residue" description="O-(pantetheine 4'-phosphoryl)serine" evidence="19">
    <location>
        <position position="161"/>
    </location>
</feature>
<evidence type="ECO:0000313" key="24">
    <source>
        <dbReference type="Proteomes" id="UP000654913"/>
    </source>
</evidence>
<keyword evidence="8" id="KW-0521">NADP</keyword>
<keyword evidence="5 18" id="KW-0479">Metal-binding</keyword>
<dbReference type="SUPFAM" id="SSF51735">
    <property type="entry name" value="NAD(P)-binding Rossmann-fold domains"/>
    <property type="match status" value="1"/>
</dbReference>
<dbReference type="GeneID" id="64969621"/>